<feature type="transmembrane region" description="Helical" evidence="1">
    <location>
        <begin position="146"/>
        <end position="171"/>
    </location>
</feature>
<feature type="transmembrane region" description="Helical" evidence="1">
    <location>
        <begin position="243"/>
        <end position="261"/>
    </location>
</feature>
<keyword evidence="3" id="KW-1185">Reference proteome</keyword>
<dbReference type="Proteomes" id="UP000727907">
    <property type="component" value="Unassembled WGS sequence"/>
</dbReference>
<evidence type="ECO:0000313" key="2">
    <source>
        <dbReference type="EMBL" id="MBU8875902.1"/>
    </source>
</evidence>
<dbReference type="EMBL" id="JAHOPB010000002">
    <property type="protein sequence ID" value="MBU8875902.1"/>
    <property type="molecule type" value="Genomic_DNA"/>
</dbReference>
<reference evidence="2 3" key="1">
    <citation type="submission" date="2021-06" db="EMBL/GenBank/DDBJ databases">
        <authorList>
            <person name="Lee D.H."/>
        </authorList>
    </citation>
    <scope>NUCLEOTIDE SEQUENCE [LARGE SCALE GENOMIC DNA]</scope>
    <source>
        <strain evidence="2 3">MMS21-HV4-11</strain>
    </source>
</reference>
<feature type="transmembrane region" description="Helical" evidence="1">
    <location>
        <begin position="63"/>
        <end position="84"/>
    </location>
</feature>
<keyword evidence="1" id="KW-1133">Transmembrane helix</keyword>
<evidence type="ECO:0000256" key="1">
    <source>
        <dbReference type="SAM" id="Phobius"/>
    </source>
</evidence>
<keyword evidence="1" id="KW-0812">Transmembrane</keyword>
<dbReference type="RefSeq" id="WP_216964282.1">
    <property type="nucleotide sequence ID" value="NZ_JAHOPB010000002.1"/>
</dbReference>
<feature type="transmembrane region" description="Helical" evidence="1">
    <location>
        <begin position="105"/>
        <end position="126"/>
    </location>
</feature>
<proteinExistence type="predicted"/>
<evidence type="ECO:0000313" key="3">
    <source>
        <dbReference type="Proteomes" id="UP000727907"/>
    </source>
</evidence>
<feature type="transmembrane region" description="Helical" evidence="1">
    <location>
        <begin position="393"/>
        <end position="417"/>
    </location>
</feature>
<feature type="transmembrane region" description="Helical" evidence="1">
    <location>
        <begin position="448"/>
        <end position="468"/>
    </location>
</feature>
<gene>
    <name evidence="2" type="ORF">KQ910_19170</name>
</gene>
<comment type="caution">
    <text evidence="2">The sequence shown here is derived from an EMBL/GenBank/DDBJ whole genome shotgun (WGS) entry which is preliminary data.</text>
</comment>
<organism evidence="2 3">
    <name type="scientific">Reyranella humidisoli</name>
    <dbReference type="NCBI Taxonomy" id="2849149"/>
    <lineage>
        <taxon>Bacteria</taxon>
        <taxon>Pseudomonadati</taxon>
        <taxon>Pseudomonadota</taxon>
        <taxon>Alphaproteobacteria</taxon>
        <taxon>Hyphomicrobiales</taxon>
        <taxon>Reyranellaceae</taxon>
        <taxon>Reyranella</taxon>
    </lineage>
</organism>
<name>A0ABS6IMT0_9HYPH</name>
<keyword evidence="1" id="KW-0472">Membrane</keyword>
<protein>
    <submittedName>
        <fullName evidence="2">Uncharacterized protein</fullName>
    </submittedName>
</protein>
<accession>A0ABS6IMT0</accession>
<sequence length="502" mass="54887">MASTLVSPIRIAPRLDYSMLRKVSFGFGLFFVFISPACPDPLALGVGAFTPWLILRLVGTPTMPAAIAYYLLSQWLQVFARAFLALVDGEPMASSIYGPWVADAYWYMLASTVTLAFACKLVLGGIKPPTEQNWSAHLYWRPVDVFLVYLGSNLITQFAGLTFGGALFQFFDAIARFKIMAAFLLFTSVMSVSRGWPFLFAVLGIEILSGMTGLLGDFRGVFVFLGTAALAAQIRWTARTTGYAALATFVLVFLALFWTSVKVEYRDIATGGSESQAFQSSLGDRAGYMVGRILGVGDIDWGAASKALLERLAYVEITGLVINVDLASSEQGKVRQWGDAVSHVFQPRFLFPDKAALSDTEVFIRLTKADVLENMRGGTSISVGYMAENYVDFGFPGMLGGVFAIGLLVALVIRFFFSFDVPWMVRQGTALAFVYSICASGLEVSMPKILGSSFTFAVAYGLALKFAFPMGQRWLETRARQAADREATIRRVKNLFRGGGPL</sequence>